<dbReference type="AlphaFoldDB" id="A0A9P4I6A0"/>
<dbReference type="GO" id="GO:0000049">
    <property type="term" value="F:tRNA binding"/>
    <property type="evidence" value="ECO:0007669"/>
    <property type="project" value="UniProtKB-KW"/>
</dbReference>
<comment type="similarity">
    <text evidence="5">Belongs to the PTH family.</text>
</comment>
<evidence type="ECO:0000313" key="6">
    <source>
        <dbReference type="EMBL" id="KAF2093952.1"/>
    </source>
</evidence>
<evidence type="ECO:0000256" key="3">
    <source>
        <dbReference type="ARBA" id="ARBA00022801"/>
    </source>
</evidence>
<dbReference type="InterPro" id="IPR036416">
    <property type="entry name" value="Pept_tRNA_hydro_sf"/>
</dbReference>
<dbReference type="InterPro" id="IPR018171">
    <property type="entry name" value="Pept_tRNA_hydro_CS"/>
</dbReference>
<feature type="non-terminal residue" evidence="6">
    <location>
        <position position="196"/>
    </location>
</feature>
<evidence type="ECO:0000256" key="4">
    <source>
        <dbReference type="ARBA" id="ARBA00022884"/>
    </source>
</evidence>
<feature type="non-terminal residue" evidence="6">
    <location>
        <position position="1"/>
    </location>
</feature>
<dbReference type="Gene3D" id="3.40.50.1470">
    <property type="entry name" value="Peptidyl-tRNA hydrolase"/>
    <property type="match status" value="1"/>
</dbReference>
<keyword evidence="3 6" id="KW-0378">Hydrolase</keyword>
<comment type="caution">
    <text evidence="6">The sequence shown here is derived from an EMBL/GenBank/DDBJ whole genome shotgun (WGS) entry which is preliminary data.</text>
</comment>
<sequence length="196" mass="21238">LLICSIGNPISNPAYVNTLHSAGHTALVSLHQLLRGAGYDFTSFKGSAASRENASQRTGFAEEDWTFWMSSSLMNVSGKGVAEAYRKWKWDIAAEPDREAAARATLVVLHDEMEKPKGKIAVRKGSSSLKGHNGLKSIQQALGGQSFVRIGIGIDRPDSRDPEVVSRYVLRKMTRGEVSAVESTAPDILAALREIA</sequence>
<dbReference type="Proteomes" id="UP000799772">
    <property type="component" value="Unassembled WGS sequence"/>
</dbReference>
<dbReference type="InterPro" id="IPR001328">
    <property type="entry name" value="Pept_tRNA_hydro"/>
</dbReference>
<dbReference type="NCBIfam" id="TIGR00447">
    <property type="entry name" value="pth"/>
    <property type="match status" value="1"/>
</dbReference>
<dbReference type="EC" id="3.1.1.29" evidence="1"/>
<dbReference type="OrthoDB" id="1711136at2759"/>
<dbReference type="PROSITE" id="PS01196">
    <property type="entry name" value="PEPT_TRNA_HYDROL_2"/>
    <property type="match status" value="1"/>
</dbReference>
<evidence type="ECO:0000256" key="1">
    <source>
        <dbReference type="ARBA" id="ARBA00013260"/>
    </source>
</evidence>
<dbReference type="PANTHER" id="PTHR17224:SF1">
    <property type="entry name" value="PEPTIDYL-TRNA HYDROLASE"/>
    <property type="match status" value="1"/>
</dbReference>
<dbReference type="SUPFAM" id="SSF53178">
    <property type="entry name" value="Peptidyl-tRNA hydrolase-like"/>
    <property type="match status" value="1"/>
</dbReference>
<evidence type="ECO:0000313" key="7">
    <source>
        <dbReference type="Proteomes" id="UP000799772"/>
    </source>
</evidence>
<reference evidence="6" key="1">
    <citation type="journal article" date="2020" name="Stud. Mycol.">
        <title>101 Dothideomycetes genomes: a test case for predicting lifestyles and emergence of pathogens.</title>
        <authorList>
            <person name="Haridas S."/>
            <person name="Albert R."/>
            <person name="Binder M."/>
            <person name="Bloem J."/>
            <person name="Labutti K."/>
            <person name="Salamov A."/>
            <person name="Andreopoulos B."/>
            <person name="Baker S."/>
            <person name="Barry K."/>
            <person name="Bills G."/>
            <person name="Bluhm B."/>
            <person name="Cannon C."/>
            <person name="Castanera R."/>
            <person name="Culley D."/>
            <person name="Daum C."/>
            <person name="Ezra D."/>
            <person name="Gonzalez J."/>
            <person name="Henrissat B."/>
            <person name="Kuo A."/>
            <person name="Liang C."/>
            <person name="Lipzen A."/>
            <person name="Lutzoni F."/>
            <person name="Magnuson J."/>
            <person name="Mondo S."/>
            <person name="Nolan M."/>
            <person name="Ohm R."/>
            <person name="Pangilinan J."/>
            <person name="Park H.-J."/>
            <person name="Ramirez L."/>
            <person name="Alfaro M."/>
            <person name="Sun H."/>
            <person name="Tritt A."/>
            <person name="Yoshinaga Y."/>
            <person name="Zwiers L.-H."/>
            <person name="Turgeon B."/>
            <person name="Goodwin S."/>
            <person name="Spatafora J."/>
            <person name="Crous P."/>
            <person name="Grigoriev I."/>
        </authorList>
    </citation>
    <scope>NUCLEOTIDE SEQUENCE</scope>
    <source>
        <strain evidence="6">CBS 133067</strain>
    </source>
</reference>
<dbReference type="Pfam" id="PF01195">
    <property type="entry name" value="Pept_tRNA_hydro"/>
    <property type="match status" value="1"/>
</dbReference>
<name>A0A9P4I6A0_9PEZI</name>
<proteinExistence type="inferred from homology"/>
<keyword evidence="2" id="KW-0820">tRNA-binding</keyword>
<dbReference type="EMBL" id="ML978136">
    <property type="protein sequence ID" value="KAF2093952.1"/>
    <property type="molecule type" value="Genomic_DNA"/>
</dbReference>
<gene>
    <name evidence="6" type="ORF">NA57DRAFT_14117</name>
</gene>
<dbReference type="GO" id="GO:0004045">
    <property type="term" value="F:peptidyl-tRNA hydrolase activity"/>
    <property type="evidence" value="ECO:0007669"/>
    <property type="project" value="UniProtKB-EC"/>
</dbReference>
<evidence type="ECO:0000256" key="2">
    <source>
        <dbReference type="ARBA" id="ARBA00022555"/>
    </source>
</evidence>
<evidence type="ECO:0000256" key="5">
    <source>
        <dbReference type="ARBA" id="ARBA00038063"/>
    </source>
</evidence>
<protein>
    <recommendedName>
        <fullName evidence="1">peptidyl-tRNA hydrolase</fullName>
        <ecNumber evidence="1">3.1.1.29</ecNumber>
    </recommendedName>
</protein>
<keyword evidence="7" id="KW-1185">Reference proteome</keyword>
<accession>A0A9P4I6A0</accession>
<organism evidence="6 7">
    <name type="scientific">Rhizodiscina lignyota</name>
    <dbReference type="NCBI Taxonomy" id="1504668"/>
    <lineage>
        <taxon>Eukaryota</taxon>
        <taxon>Fungi</taxon>
        <taxon>Dikarya</taxon>
        <taxon>Ascomycota</taxon>
        <taxon>Pezizomycotina</taxon>
        <taxon>Dothideomycetes</taxon>
        <taxon>Pleosporomycetidae</taxon>
        <taxon>Aulographales</taxon>
        <taxon>Rhizodiscinaceae</taxon>
        <taxon>Rhizodiscina</taxon>
    </lineage>
</organism>
<keyword evidence="4" id="KW-0694">RNA-binding</keyword>
<dbReference type="PANTHER" id="PTHR17224">
    <property type="entry name" value="PEPTIDYL-TRNA HYDROLASE"/>
    <property type="match status" value="1"/>
</dbReference>